<keyword evidence="3" id="KW-1185">Reference proteome</keyword>
<dbReference type="Gene3D" id="1.20.120.1760">
    <property type="match status" value="1"/>
</dbReference>
<dbReference type="KEGG" id="erx:ATZ35_06850"/>
<keyword evidence="1" id="KW-0472">Membrane</keyword>
<evidence type="ECO:0000313" key="2">
    <source>
        <dbReference type="EMBL" id="ALS36884.1"/>
    </source>
</evidence>
<feature type="transmembrane region" description="Helical" evidence="1">
    <location>
        <begin position="31"/>
        <end position="51"/>
    </location>
</feature>
<dbReference type="RefSeq" id="WP_208930102.1">
    <property type="nucleotide sequence ID" value="NZ_CP013655.1"/>
</dbReference>
<name>A0A0U2VUA6_9ENTE</name>
<dbReference type="GO" id="GO:0008654">
    <property type="term" value="P:phospholipid biosynthetic process"/>
    <property type="evidence" value="ECO:0007669"/>
    <property type="project" value="InterPro"/>
</dbReference>
<dbReference type="GO" id="GO:0016780">
    <property type="term" value="F:phosphotransferase activity, for other substituted phosphate groups"/>
    <property type="evidence" value="ECO:0007669"/>
    <property type="project" value="InterPro"/>
</dbReference>
<evidence type="ECO:0000313" key="3">
    <source>
        <dbReference type="Proteomes" id="UP000067523"/>
    </source>
</evidence>
<keyword evidence="1" id="KW-0812">Transmembrane</keyword>
<proteinExistence type="predicted"/>
<protein>
    <submittedName>
        <fullName evidence="2">CDP-diacylglycerol--serine O-phosphatidyltransferase</fullName>
    </submittedName>
</protein>
<keyword evidence="1" id="KW-1133">Transmembrane helix</keyword>
<dbReference type="InterPro" id="IPR000462">
    <property type="entry name" value="CDP-OH_P_trans"/>
</dbReference>
<keyword evidence="2" id="KW-0808">Transferase</keyword>
<dbReference type="AlphaFoldDB" id="A0A0U2VUA6"/>
<reference evidence="3" key="1">
    <citation type="submission" date="2015-12" db="EMBL/GenBank/DDBJ databases">
        <authorList>
            <person name="Lauer A."/>
            <person name="Humrighouse B."/>
            <person name="Loparev V."/>
            <person name="Shewmaker P.L."/>
            <person name="Whitney A.M."/>
            <person name="McLaughlin R.W."/>
        </authorList>
    </citation>
    <scope>NUCLEOTIDE SEQUENCE [LARGE SCALE GENOMIC DNA]</scope>
    <source>
        <strain evidence="3">LMG 26678</strain>
    </source>
</reference>
<feature type="transmembrane region" description="Helical" evidence="1">
    <location>
        <begin position="155"/>
        <end position="173"/>
    </location>
</feature>
<dbReference type="Pfam" id="PF01066">
    <property type="entry name" value="CDP-OH_P_transf"/>
    <property type="match status" value="1"/>
</dbReference>
<feature type="transmembrane region" description="Helical" evidence="1">
    <location>
        <begin position="185"/>
        <end position="200"/>
    </location>
</feature>
<feature type="transmembrane region" description="Helical" evidence="1">
    <location>
        <begin position="94"/>
        <end position="111"/>
    </location>
</feature>
<dbReference type="STRING" id="118060.ATZ35_06850"/>
<gene>
    <name evidence="2" type="ORF">ATZ35_06850</name>
</gene>
<accession>A0A0U2VUA6</accession>
<organism evidence="2 3">
    <name type="scientific">Enterococcus rotai</name>
    <dbReference type="NCBI Taxonomy" id="118060"/>
    <lineage>
        <taxon>Bacteria</taxon>
        <taxon>Bacillati</taxon>
        <taxon>Bacillota</taxon>
        <taxon>Bacilli</taxon>
        <taxon>Lactobacillales</taxon>
        <taxon>Enterococcaceae</taxon>
        <taxon>Enterococcus</taxon>
    </lineage>
</organism>
<evidence type="ECO:0000256" key="1">
    <source>
        <dbReference type="SAM" id="Phobius"/>
    </source>
</evidence>
<feature type="transmembrane region" description="Helical" evidence="1">
    <location>
        <begin position="7"/>
        <end position="25"/>
    </location>
</feature>
<dbReference type="EMBL" id="CP013655">
    <property type="protein sequence ID" value="ALS36884.1"/>
    <property type="molecule type" value="Genomic_DNA"/>
</dbReference>
<dbReference type="InterPro" id="IPR043130">
    <property type="entry name" value="CDP-OH_PTrfase_TM_dom"/>
</dbReference>
<sequence>MIGIYDYTVILTYGNAVFSIVGMYLALTQHIVEAIFCLVFSGICDMFDGFVANTKERTKSEMCYGIQIDSLADLISFGVFPTVLGYASGLTQGIYLPLFVFYILAALIRLAHYNVTEMERKEHCDTCREYYEGLPVTSSAALIPLLFFIAGRLHIAFTLIYPAALLVIGFLFISKVKIKKVDPRKLAFGAFVGAVVAFFVR</sequence>
<dbReference type="Proteomes" id="UP000067523">
    <property type="component" value="Chromosome"/>
</dbReference>
<feature type="transmembrane region" description="Helical" evidence="1">
    <location>
        <begin position="71"/>
        <end position="88"/>
    </location>
</feature>
<dbReference type="GO" id="GO:0016020">
    <property type="term" value="C:membrane"/>
    <property type="evidence" value="ECO:0007669"/>
    <property type="project" value="InterPro"/>
</dbReference>
<feature type="transmembrane region" description="Helical" evidence="1">
    <location>
        <begin position="131"/>
        <end position="149"/>
    </location>
</feature>